<evidence type="ECO:0000256" key="1">
    <source>
        <dbReference type="ARBA" id="ARBA00004651"/>
    </source>
</evidence>
<keyword evidence="10" id="KW-1185">Reference proteome</keyword>
<feature type="transmembrane region" description="Helical" evidence="7">
    <location>
        <begin position="77"/>
        <end position="96"/>
    </location>
</feature>
<dbReference type="GO" id="GO:0055085">
    <property type="term" value="P:transmembrane transport"/>
    <property type="evidence" value="ECO:0007669"/>
    <property type="project" value="InterPro"/>
</dbReference>
<protein>
    <submittedName>
        <fullName evidence="9">ABC-type nitrate/sulfonate/bicarbonate transport system permease component</fullName>
    </submittedName>
</protein>
<dbReference type="PANTHER" id="PTHR30151:SF38">
    <property type="entry name" value="ALIPHATIC SULFONATES TRANSPORT PERMEASE PROTEIN SSUC-RELATED"/>
    <property type="match status" value="1"/>
</dbReference>
<gene>
    <name evidence="9" type="ORF">J2753_001158</name>
</gene>
<name>A0A8T4GYM2_9EURY</name>
<dbReference type="InterPro" id="IPR000515">
    <property type="entry name" value="MetI-like"/>
</dbReference>
<reference evidence="9" key="1">
    <citation type="submission" date="2021-03" db="EMBL/GenBank/DDBJ databases">
        <title>Genomic Encyclopedia of Type Strains, Phase IV (KMG-IV): sequencing the most valuable type-strain genomes for metagenomic binning, comparative biology and taxonomic classification.</title>
        <authorList>
            <person name="Goeker M."/>
        </authorList>
    </citation>
    <scope>NUCLEOTIDE SEQUENCE</scope>
    <source>
        <strain evidence="9">DSM 26232</strain>
    </source>
</reference>
<evidence type="ECO:0000256" key="3">
    <source>
        <dbReference type="ARBA" id="ARBA00022475"/>
    </source>
</evidence>
<dbReference type="PANTHER" id="PTHR30151">
    <property type="entry name" value="ALKANE SULFONATE ABC TRANSPORTER-RELATED, MEMBRANE SUBUNIT"/>
    <property type="match status" value="1"/>
</dbReference>
<feature type="transmembrane region" description="Helical" evidence="7">
    <location>
        <begin position="108"/>
        <end position="128"/>
    </location>
</feature>
<evidence type="ECO:0000313" key="10">
    <source>
        <dbReference type="Proteomes" id="UP000823736"/>
    </source>
</evidence>
<keyword evidence="4 7" id="KW-0812">Transmembrane</keyword>
<feature type="transmembrane region" description="Helical" evidence="7">
    <location>
        <begin position="17"/>
        <end position="37"/>
    </location>
</feature>
<feature type="transmembrane region" description="Helical" evidence="7">
    <location>
        <begin position="49"/>
        <end position="71"/>
    </location>
</feature>
<dbReference type="Gene3D" id="1.10.3720.10">
    <property type="entry name" value="MetI-like"/>
    <property type="match status" value="1"/>
</dbReference>
<dbReference type="Pfam" id="PF00528">
    <property type="entry name" value="BPD_transp_1"/>
    <property type="match status" value="1"/>
</dbReference>
<evidence type="ECO:0000256" key="7">
    <source>
        <dbReference type="RuleBase" id="RU363032"/>
    </source>
</evidence>
<accession>A0A8T4GYM2</accession>
<dbReference type="RefSeq" id="WP_209490954.1">
    <property type="nucleotide sequence ID" value="NZ_JAGGLC010000002.1"/>
</dbReference>
<sequence>MAVEGARLRGGDLTDRWLPRAVGLGLTFVLWLGLATWFERTSPVSPIPYPVETLTAAADLYLTGAVFAHLLPTLSRIVVGFAGAMVLGTVAGVLMGTTAYGEKFLSPFVVLGLALPSVALAAMARLVWGFSFAAPTTAAAIAVSPFVAINVWKGVENLDRDRLEMARSFGVSNRRLLRRVLTPDVAPALFAASRFGVALSWKVVTVTEVFAAASGVGYRVNQARGSYQYLDAGAWVVAFMAVVVLVEYGAFKPLERRAFAHRDDEDVELTGAR</sequence>
<dbReference type="OrthoDB" id="50379at2157"/>
<evidence type="ECO:0000256" key="4">
    <source>
        <dbReference type="ARBA" id="ARBA00022692"/>
    </source>
</evidence>
<comment type="caution">
    <text evidence="9">The sequence shown here is derived from an EMBL/GenBank/DDBJ whole genome shotgun (WGS) entry which is preliminary data.</text>
</comment>
<dbReference type="CDD" id="cd06261">
    <property type="entry name" value="TM_PBP2"/>
    <property type="match status" value="1"/>
</dbReference>
<feature type="transmembrane region" description="Helical" evidence="7">
    <location>
        <begin position="232"/>
        <end position="251"/>
    </location>
</feature>
<comment type="similarity">
    <text evidence="7">Belongs to the binding-protein-dependent transport system permease family.</text>
</comment>
<feature type="domain" description="ABC transmembrane type-1" evidence="8">
    <location>
        <begin position="70"/>
        <end position="248"/>
    </location>
</feature>
<evidence type="ECO:0000313" key="9">
    <source>
        <dbReference type="EMBL" id="MBP1986664.1"/>
    </source>
</evidence>
<keyword evidence="6 7" id="KW-0472">Membrane</keyword>
<keyword evidence="3" id="KW-1003">Cell membrane</keyword>
<dbReference type="EMBL" id="JAGGLC010000002">
    <property type="protein sequence ID" value="MBP1986664.1"/>
    <property type="molecule type" value="Genomic_DNA"/>
</dbReference>
<evidence type="ECO:0000259" key="8">
    <source>
        <dbReference type="PROSITE" id="PS50928"/>
    </source>
</evidence>
<dbReference type="PROSITE" id="PS50928">
    <property type="entry name" value="ABC_TM1"/>
    <property type="match status" value="1"/>
</dbReference>
<dbReference type="Proteomes" id="UP000823736">
    <property type="component" value="Unassembled WGS sequence"/>
</dbReference>
<comment type="subcellular location">
    <subcellularLocation>
        <location evidence="1 7">Cell membrane</location>
        <topology evidence="1 7">Multi-pass membrane protein</topology>
    </subcellularLocation>
</comment>
<dbReference type="InterPro" id="IPR035906">
    <property type="entry name" value="MetI-like_sf"/>
</dbReference>
<organism evidence="9 10">
    <name type="scientific">Halolamina salifodinae</name>
    <dbReference type="NCBI Taxonomy" id="1202767"/>
    <lineage>
        <taxon>Archaea</taxon>
        <taxon>Methanobacteriati</taxon>
        <taxon>Methanobacteriota</taxon>
        <taxon>Stenosarchaea group</taxon>
        <taxon>Halobacteria</taxon>
        <taxon>Halobacteriales</taxon>
        <taxon>Haloferacaceae</taxon>
    </lineage>
</organism>
<dbReference type="SUPFAM" id="SSF161098">
    <property type="entry name" value="MetI-like"/>
    <property type="match status" value="1"/>
</dbReference>
<dbReference type="GO" id="GO:0005886">
    <property type="term" value="C:plasma membrane"/>
    <property type="evidence" value="ECO:0007669"/>
    <property type="project" value="UniProtKB-SubCell"/>
</dbReference>
<keyword evidence="5 7" id="KW-1133">Transmembrane helix</keyword>
<keyword evidence="2 7" id="KW-0813">Transport</keyword>
<proteinExistence type="inferred from homology"/>
<evidence type="ECO:0000256" key="6">
    <source>
        <dbReference type="ARBA" id="ARBA00023136"/>
    </source>
</evidence>
<evidence type="ECO:0000256" key="2">
    <source>
        <dbReference type="ARBA" id="ARBA00022448"/>
    </source>
</evidence>
<feature type="transmembrane region" description="Helical" evidence="7">
    <location>
        <begin position="134"/>
        <end position="155"/>
    </location>
</feature>
<evidence type="ECO:0000256" key="5">
    <source>
        <dbReference type="ARBA" id="ARBA00022989"/>
    </source>
</evidence>
<dbReference type="AlphaFoldDB" id="A0A8T4GYM2"/>